<dbReference type="PANTHER" id="PTHR35046">
    <property type="entry name" value="ZINC KNUCKLE (CCHC-TYPE) FAMILY PROTEIN"/>
    <property type="match status" value="1"/>
</dbReference>
<proteinExistence type="predicted"/>
<keyword evidence="2" id="KW-1133">Transmembrane helix</keyword>
<evidence type="ECO:0000259" key="3">
    <source>
        <dbReference type="Pfam" id="PF03732"/>
    </source>
</evidence>
<feature type="transmembrane region" description="Helical" evidence="2">
    <location>
        <begin position="22"/>
        <end position="42"/>
    </location>
</feature>
<evidence type="ECO:0000313" key="5">
    <source>
        <dbReference type="Proteomes" id="UP000824469"/>
    </source>
</evidence>
<dbReference type="Proteomes" id="UP000824469">
    <property type="component" value="Unassembled WGS sequence"/>
</dbReference>
<name>A0AA38F8J6_TAXCH</name>
<evidence type="ECO:0000256" key="2">
    <source>
        <dbReference type="SAM" id="Phobius"/>
    </source>
</evidence>
<feature type="region of interest" description="Disordered" evidence="1">
    <location>
        <begin position="298"/>
        <end position="338"/>
    </location>
</feature>
<dbReference type="EMBL" id="JAHRHJ020003156">
    <property type="protein sequence ID" value="KAH9292377.1"/>
    <property type="molecule type" value="Genomic_DNA"/>
</dbReference>
<organism evidence="4 5">
    <name type="scientific">Taxus chinensis</name>
    <name type="common">Chinese yew</name>
    <name type="synonym">Taxus wallichiana var. chinensis</name>
    <dbReference type="NCBI Taxonomy" id="29808"/>
    <lineage>
        <taxon>Eukaryota</taxon>
        <taxon>Viridiplantae</taxon>
        <taxon>Streptophyta</taxon>
        <taxon>Embryophyta</taxon>
        <taxon>Tracheophyta</taxon>
        <taxon>Spermatophyta</taxon>
        <taxon>Pinopsida</taxon>
        <taxon>Pinidae</taxon>
        <taxon>Conifers II</taxon>
        <taxon>Cupressales</taxon>
        <taxon>Taxaceae</taxon>
        <taxon>Taxus</taxon>
    </lineage>
</organism>
<evidence type="ECO:0000256" key="1">
    <source>
        <dbReference type="SAM" id="MobiDB-lite"/>
    </source>
</evidence>
<dbReference type="AlphaFoldDB" id="A0AA38F8J6"/>
<keyword evidence="2" id="KW-0472">Membrane</keyword>
<evidence type="ECO:0000313" key="4">
    <source>
        <dbReference type="EMBL" id="KAH9292377.1"/>
    </source>
</evidence>
<dbReference type="Pfam" id="PF03732">
    <property type="entry name" value="Retrotrans_gag"/>
    <property type="match status" value="1"/>
</dbReference>
<dbReference type="InterPro" id="IPR005162">
    <property type="entry name" value="Retrotrans_gag_dom"/>
</dbReference>
<protein>
    <recommendedName>
        <fullName evidence="3">Retrotransposon gag domain-containing protein</fullName>
    </recommendedName>
</protein>
<dbReference type="OMA" id="MLRHVCL"/>
<sequence length="633" mass="72961">MQPIVTTSYNKYTLPVRHLDSAVFAFCLLSSLCISASVGIRAGMAQRGFHMNWAGRGRRNARPRRNVEDELLRRLEALEARLTHEDSEEEPEVQRARFGAIDPMERLIEAVARQGAKVKVKVPDFKGELNPEVFMDWIQELEKYFEMEGIEETDPRRVKVAASKMKSHAALWWENLQNVRRRQGKEKIRMWPKMLKHLKAKFMPSDYQQKLFREFQNLRQKESSIQAYTEQFLRLQIRTDLQEDDEHAATRYINGLRFQLQDELALLKVNTVDEAYQFSLKAEEKFIRWGKVVSKRGGNNLNRRRGSSSKLQRDEELEEGKEPKTDFGGRGAFRGRGRGQQRFGYWKPLKCSTCGGPHKEVDCPENSRVANGAMMAQEEPQVEEIEAEIGENLMLQRTLIARDQEAPEADWRRKSVFQTKCKCKDKVCKVIVDGGSTDNLVSTEMVQKLQLTCIPKSNPYKISWLKKDHSVLVNQSCLIDFKIGPYEDKVLCDVVPMDACHLLLGRPWQYDKGVIHHGKENTYEVQHGGKKHLLKPWKEEGASEISLVSMSYKKFCKQTKGEICYLLCPREEKRNEEKLPQEVQKLIAKYSDVTPKELPRGLPPSQGITHHIDLVPGSKLPNQAAYKVSSTRE</sequence>
<keyword evidence="5" id="KW-1185">Reference proteome</keyword>
<dbReference type="InterPro" id="IPR021109">
    <property type="entry name" value="Peptidase_aspartic_dom_sf"/>
</dbReference>
<gene>
    <name evidence="4" type="ORF">KI387_042439</name>
</gene>
<accession>A0AA38F8J6</accession>
<dbReference type="CDD" id="cd00303">
    <property type="entry name" value="retropepsin_like"/>
    <property type="match status" value="1"/>
</dbReference>
<dbReference type="Gene3D" id="2.40.70.10">
    <property type="entry name" value="Acid Proteases"/>
    <property type="match status" value="1"/>
</dbReference>
<feature type="domain" description="Retrotransposon gag" evidence="3">
    <location>
        <begin position="159"/>
        <end position="257"/>
    </location>
</feature>
<comment type="caution">
    <text evidence="4">The sequence shown here is derived from an EMBL/GenBank/DDBJ whole genome shotgun (WGS) entry which is preliminary data.</text>
</comment>
<keyword evidence="2" id="KW-0812">Transmembrane</keyword>
<dbReference type="PANTHER" id="PTHR35046:SF26">
    <property type="entry name" value="RNA-DIRECTED DNA POLYMERASE"/>
    <property type="match status" value="1"/>
</dbReference>
<reference evidence="4 5" key="1">
    <citation type="journal article" date="2021" name="Nat. Plants">
        <title>The Taxus genome provides insights into paclitaxel biosynthesis.</title>
        <authorList>
            <person name="Xiong X."/>
            <person name="Gou J."/>
            <person name="Liao Q."/>
            <person name="Li Y."/>
            <person name="Zhou Q."/>
            <person name="Bi G."/>
            <person name="Li C."/>
            <person name="Du R."/>
            <person name="Wang X."/>
            <person name="Sun T."/>
            <person name="Guo L."/>
            <person name="Liang H."/>
            <person name="Lu P."/>
            <person name="Wu Y."/>
            <person name="Zhang Z."/>
            <person name="Ro D.K."/>
            <person name="Shang Y."/>
            <person name="Huang S."/>
            <person name="Yan J."/>
        </authorList>
    </citation>
    <scope>NUCLEOTIDE SEQUENCE [LARGE SCALE GENOMIC DNA]</scope>
    <source>
        <strain evidence="4">Ta-2019</strain>
    </source>
</reference>